<proteinExistence type="inferred from homology"/>
<keyword evidence="6" id="KW-0862">Zinc</keyword>
<dbReference type="OrthoDB" id="9984778at2759"/>
<dbReference type="InterPro" id="IPR053238">
    <property type="entry name" value="RING-H2_zinc_finger"/>
</dbReference>
<keyword evidence="9" id="KW-1133">Transmembrane helix</keyword>
<keyword evidence="4 8" id="KW-0863">Zinc-finger</keyword>
<keyword evidence="9" id="KW-0472">Membrane</keyword>
<dbReference type="Pfam" id="PF13639">
    <property type="entry name" value="zf-RING_2"/>
    <property type="match status" value="1"/>
</dbReference>
<dbReference type="InterPro" id="IPR013083">
    <property type="entry name" value="Znf_RING/FYVE/PHD"/>
</dbReference>
<dbReference type="SMART" id="SM00184">
    <property type="entry name" value="RING"/>
    <property type="match status" value="1"/>
</dbReference>
<dbReference type="AlphaFoldDB" id="A0A7J7DYI0"/>
<evidence type="ECO:0000256" key="5">
    <source>
        <dbReference type="ARBA" id="ARBA00022786"/>
    </source>
</evidence>
<accession>A0A7J7DYI0</accession>
<dbReference type="InParanoid" id="A0A7J7DYI0"/>
<evidence type="ECO:0000256" key="2">
    <source>
        <dbReference type="ARBA" id="ARBA00012483"/>
    </source>
</evidence>
<comment type="caution">
    <text evidence="11">The sequence shown here is derived from an EMBL/GenBank/DDBJ whole genome shotgun (WGS) entry which is preliminary data.</text>
</comment>
<dbReference type="FunCoup" id="A0A7J7DYI0">
    <property type="interactions" value="752"/>
</dbReference>
<comment type="catalytic activity">
    <reaction evidence="1">
        <text>S-ubiquitinyl-[E2 ubiquitin-conjugating enzyme]-L-cysteine + [acceptor protein]-L-lysine = [E2 ubiquitin-conjugating enzyme]-L-cysteine + N(6)-ubiquitinyl-[acceptor protein]-L-lysine.</text>
        <dbReference type="EC" id="2.3.2.27"/>
    </reaction>
</comment>
<dbReference type="GO" id="GO:0061630">
    <property type="term" value="F:ubiquitin protein ligase activity"/>
    <property type="evidence" value="ECO:0007669"/>
    <property type="project" value="UniProtKB-EC"/>
</dbReference>
<dbReference type="SUPFAM" id="SSF57850">
    <property type="entry name" value="RING/U-box"/>
    <property type="match status" value="1"/>
</dbReference>
<evidence type="ECO:0000256" key="1">
    <source>
        <dbReference type="ARBA" id="ARBA00000900"/>
    </source>
</evidence>
<feature type="domain" description="RING-type" evidence="10">
    <location>
        <begin position="94"/>
        <end position="136"/>
    </location>
</feature>
<dbReference type="GO" id="GO:0008270">
    <property type="term" value="F:zinc ion binding"/>
    <property type="evidence" value="ECO:0007669"/>
    <property type="project" value="UniProtKB-KW"/>
</dbReference>
<evidence type="ECO:0000313" key="11">
    <source>
        <dbReference type="EMBL" id="KAF5751452.1"/>
    </source>
</evidence>
<evidence type="ECO:0000256" key="7">
    <source>
        <dbReference type="ARBA" id="ARBA00024209"/>
    </source>
</evidence>
<keyword evidence="12" id="KW-1185">Reference proteome</keyword>
<evidence type="ECO:0000256" key="3">
    <source>
        <dbReference type="ARBA" id="ARBA00022723"/>
    </source>
</evidence>
<evidence type="ECO:0000256" key="9">
    <source>
        <dbReference type="SAM" id="Phobius"/>
    </source>
</evidence>
<evidence type="ECO:0000256" key="4">
    <source>
        <dbReference type="ARBA" id="ARBA00022771"/>
    </source>
</evidence>
<evidence type="ECO:0000259" key="10">
    <source>
        <dbReference type="PROSITE" id="PS50089"/>
    </source>
</evidence>
<gene>
    <name evidence="11" type="ORF">HS088_TW02G00466</name>
</gene>
<dbReference type="GO" id="GO:0016567">
    <property type="term" value="P:protein ubiquitination"/>
    <property type="evidence" value="ECO:0007669"/>
    <property type="project" value="UniProtKB-UniPathway"/>
</dbReference>
<dbReference type="EC" id="2.3.2.27" evidence="2"/>
<name>A0A7J7DYI0_TRIWF</name>
<dbReference type="PANTHER" id="PTHR14155:SF627">
    <property type="entry name" value="OS06G0192800 PROTEIN"/>
    <property type="match status" value="1"/>
</dbReference>
<protein>
    <recommendedName>
        <fullName evidence="2">RING-type E3 ubiquitin transferase</fullName>
        <ecNumber evidence="2">2.3.2.27</ecNumber>
    </recommendedName>
</protein>
<feature type="transmembrane region" description="Helical" evidence="9">
    <location>
        <begin position="16"/>
        <end position="35"/>
    </location>
</feature>
<evidence type="ECO:0000256" key="6">
    <source>
        <dbReference type="ARBA" id="ARBA00022833"/>
    </source>
</evidence>
<evidence type="ECO:0000256" key="8">
    <source>
        <dbReference type="PROSITE-ProRule" id="PRU00175"/>
    </source>
</evidence>
<dbReference type="PROSITE" id="PS50089">
    <property type="entry name" value="ZF_RING_2"/>
    <property type="match status" value="1"/>
</dbReference>
<dbReference type="EMBL" id="JAAARO010000002">
    <property type="protein sequence ID" value="KAF5751452.1"/>
    <property type="molecule type" value="Genomic_DNA"/>
</dbReference>
<dbReference type="PANTHER" id="PTHR14155">
    <property type="entry name" value="RING FINGER DOMAIN-CONTAINING"/>
    <property type="match status" value="1"/>
</dbReference>
<keyword evidence="5" id="KW-0833">Ubl conjugation pathway</keyword>
<comment type="similarity">
    <text evidence="7">Belongs to the RING-type zinc finger family. ATL subfamily.</text>
</comment>
<organism evidence="11 12">
    <name type="scientific">Tripterygium wilfordii</name>
    <name type="common">Thunder God vine</name>
    <dbReference type="NCBI Taxonomy" id="458696"/>
    <lineage>
        <taxon>Eukaryota</taxon>
        <taxon>Viridiplantae</taxon>
        <taxon>Streptophyta</taxon>
        <taxon>Embryophyta</taxon>
        <taxon>Tracheophyta</taxon>
        <taxon>Spermatophyta</taxon>
        <taxon>Magnoliopsida</taxon>
        <taxon>eudicotyledons</taxon>
        <taxon>Gunneridae</taxon>
        <taxon>Pentapetalae</taxon>
        <taxon>rosids</taxon>
        <taxon>fabids</taxon>
        <taxon>Celastrales</taxon>
        <taxon>Celastraceae</taxon>
        <taxon>Tripterygium</taxon>
    </lineage>
</organism>
<dbReference type="UniPathway" id="UPA00143"/>
<evidence type="ECO:0000313" key="12">
    <source>
        <dbReference type="Proteomes" id="UP000593562"/>
    </source>
</evidence>
<keyword evidence="3" id="KW-0479">Metal-binding</keyword>
<dbReference type="Gene3D" id="3.30.40.10">
    <property type="entry name" value="Zinc/RING finger domain, C3HC4 (zinc finger)"/>
    <property type="match status" value="1"/>
</dbReference>
<dbReference type="InterPro" id="IPR001841">
    <property type="entry name" value="Znf_RING"/>
</dbReference>
<reference evidence="11 12" key="1">
    <citation type="journal article" date="2020" name="Nat. Commun.">
        <title>Genome of Tripterygium wilfordii and identification of cytochrome P450 involved in triptolide biosynthesis.</title>
        <authorList>
            <person name="Tu L."/>
            <person name="Su P."/>
            <person name="Zhang Z."/>
            <person name="Gao L."/>
            <person name="Wang J."/>
            <person name="Hu T."/>
            <person name="Zhou J."/>
            <person name="Zhang Y."/>
            <person name="Zhao Y."/>
            <person name="Liu Y."/>
            <person name="Song Y."/>
            <person name="Tong Y."/>
            <person name="Lu Y."/>
            <person name="Yang J."/>
            <person name="Xu C."/>
            <person name="Jia M."/>
            <person name="Peters R.J."/>
            <person name="Huang L."/>
            <person name="Gao W."/>
        </authorList>
    </citation>
    <scope>NUCLEOTIDE SEQUENCE [LARGE SCALE GENOMIC DNA]</scope>
    <source>
        <strain evidence="12">cv. XIE 37</strain>
        <tissue evidence="11">Leaf</tissue>
    </source>
</reference>
<dbReference type="Proteomes" id="UP000593562">
    <property type="component" value="Unassembled WGS sequence"/>
</dbReference>
<keyword evidence="9" id="KW-0812">Transmembrane</keyword>
<sequence>MDSPQSPDPTHNEKNVLGLVVAVLSVLLIVGYFTYEYVSHHCHRVAQQDHDIESGAGTADAAITTTAAAAEPPPLTIVYEQMKIQEGMEVCVACSICMEDYKDGEECGVIAVCNHKYHKQCIDKWLRRKKECPVCRRPVTVRRGKSN</sequence>